<dbReference type="CDD" id="cd17325">
    <property type="entry name" value="MFS_MdtG_SLC18_like"/>
    <property type="match status" value="1"/>
</dbReference>
<accession>A0A139A1K8</accession>
<name>A0A139A1K8_GONPJ</name>
<dbReference type="InterPro" id="IPR020846">
    <property type="entry name" value="MFS_dom"/>
</dbReference>
<feature type="transmembrane region" description="Helical" evidence="8">
    <location>
        <begin position="140"/>
        <end position="161"/>
    </location>
</feature>
<evidence type="ECO:0000256" key="8">
    <source>
        <dbReference type="SAM" id="Phobius"/>
    </source>
</evidence>
<feature type="domain" description="Major facilitator superfamily (MFS) profile" evidence="9">
    <location>
        <begin position="1"/>
        <end position="225"/>
    </location>
</feature>
<keyword evidence="5 8" id="KW-1133">Transmembrane helix</keyword>
<dbReference type="GO" id="GO:0016020">
    <property type="term" value="C:membrane"/>
    <property type="evidence" value="ECO:0007669"/>
    <property type="project" value="UniProtKB-SubCell"/>
</dbReference>
<dbReference type="PANTHER" id="PTHR23506">
    <property type="entry name" value="GH10249P"/>
    <property type="match status" value="1"/>
</dbReference>
<dbReference type="InterPro" id="IPR050930">
    <property type="entry name" value="MFS_Vesicular_Transporter"/>
</dbReference>
<feature type="transmembrane region" description="Helical" evidence="8">
    <location>
        <begin position="87"/>
        <end position="105"/>
    </location>
</feature>
<sequence>MPFIFNRLSIGNQSGSQENSALVGVLLGSYAAAQLICSPLFGWVSDRISNRKWPMVWGLFAGGAAVIIFALATSFATLIVARVLQGVSAATVGTLGLAFLGDVYPEEELGKAYGVAMAGFSVGTLIGLPIGGALYQYAGYWTPFIASAAFIVCDMVARLLVIEKPVKDRAATSVTQASEERLTLEGANGGEEGVVVKDKEDNGEGSSGTHSTASDPRLRPRAKGR</sequence>
<organism evidence="10 11">
    <name type="scientific">Gonapodya prolifera (strain JEL478)</name>
    <name type="common">Monoblepharis prolifera</name>
    <dbReference type="NCBI Taxonomy" id="1344416"/>
    <lineage>
        <taxon>Eukaryota</taxon>
        <taxon>Fungi</taxon>
        <taxon>Fungi incertae sedis</taxon>
        <taxon>Chytridiomycota</taxon>
        <taxon>Chytridiomycota incertae sedis</taxon>
        <taxon>Monoblepharidomycetes</taxon>
        <taxon>Monoblepharidales</taxon>
        <taxon>Gonapodyaceae</taxon>
        <taxon>Gonapodya</taxon>
    </lineage>
</organism>
<keyword evidence="3" id="KW-0813">Transport</keyword>
<dbReference type="PROSITE" id="PS50850">
    <property type="entry name" value="MFS"/>
    <property type="match status" value="1"/>
</dbReference>
<evidence type="ECO:0000256" key="7">
    <source>
        <dbReference type="SAM" id="MobiDB-lite"/>
    </source>
</evidence>
<evidence type="ECO:0000259" key="9">
    <source>
        <dbReference type="PROSITE" id="PS50850"/>
    </source>
</evidence>
<dbReference type="InterPro" id="IPR001958">
    <property type="entry name" value="Tet-R_TetA/multi-R_MdtG-like"/>
</dbReference>
<keyword evidence="11" id="KW-1185">Reference proteome</keyword>
<dbReference type="InterPro" id="IPR036259">
    <property type="entry name" value="MFS_trans_sf"/>
</dbReference>
<dbReference type="STRING" id="1344416.A0A139A1K8"/>
<feature type="transmembrane region" description="Helical" evidence="8">
    <location>
        <begin position="112"/>
        <end position="134"/>
    </location>
</feature>
<dbReference type="AlphaFoldDB" id="A0A139A1K8"/>
<protein>
    <submittedName>
        <fullName evidence="10">MFS general substrate transporter</fullName>
    </submittedName>
</protein>
<evidence type="ECO:0000256" key="1">
    <source>
        <dbReference type="ARBA" id="ARBA00004141"/>
    </source>
</evidence>
<evidence type="ECO:0000256" key="5">
    <source>
        <dbReference type="ARBA" id="ARBA00022989"/>
    </source>
</evidence>
<evidence type="ECO:0000256" key="3">
    <source>
        <dbReference type="ARBA" id="ARBA00022448"/>
    </source>
</evidence>
<dbReference type="SUPFAM" id="SSF103473">
    <property type="entry name" value="MFS general substrate transporter"/>
    <property type="match status" value="1"/>
</dbReference>
<evidence type="ECO:0000256" key="4">
    <source>
        <dbReference type="ARBA" id="ARBA00022692"/>
    </source>
</evidence>
<feature type="region of interest" description="Disordered" evidence="7">
    <location>
        <begin position="181"/>
        <end position="225"/>
    </location>
</feature>
<feature type="transmembrane region" description="Helical" evidence="8">
    <location>
        <begin position="20"/>
        <end position="44"/>
    </location>
</feature>
<dbReference type="GO" id="GO:0022857">
    <property type="term" value="F:transmembrane transporter activity"/>
    <property type="evidence" value="ECO:0007669"/>
    <property type="project" value="InterPro"/>
</dbReference>
<evidence type="ECO:0000256" key="6">
    <source>
        <dbReference type="ARBA" id="ARBA00023136"/>
    </source>
</evidence>
<dbReference type="Pfam" id="PF07690">
    <property type="entry name" value="MFS_1"/>
    <property type="match status" value="1"/>
</dbReference>
<dbReference type="Gene3D" id="1.20.1250.20">
    <property type="entry name" value="MFS general substrate transporter like domains"/>
    <property type="match status" value="1"/>
</dbReference>
<dbReference type="EMBL" id="KQ965832">
    <property type="protein sequence ID" value="KXS10243.1"/>
    <property type="molecule type" value="Genomic_DNA"/>
</dbReference>
<reference evidence="10 11" key="1">
    <citation type="journal article" date="2015" name="Genome Biol. Evol.">
        <title>Phylogenomic analyses indicate that early fungi evolved digesting cell walls of algal ancestors of land plants.</title>
        <authorList>
            <person name="Chang Y."/>
            <person name="Wang S."/>
            <person name="Sekimoto S."/>
            <person name="Aerts A.L."/>
            <person name="Choi C."/>
            <person name="Clum A."/>
            <person name="LaButti K.M."/>
            <person name="Lindquist E.A."/>
            <person name="Yee Ngan C."/>
            <person name="Ohm R.A."/>
            <person name="Salamov A.A."/>
            <person name="Grigoriev I.V."/>
            <person name="Spatafora J.W."/>
            <person name="Berbee M.L."/>
        </authorList>
    </citation>
    <scope>NUCLEOTIDE SEQUENCE [LARGE SCALE GENOMIC DNA]</scope>
    <source>
        <strain evidence="10 11">JEL478</strain>
    </source>
</reference>
<dbReference type="InterPro" id="IPR011701">
    <property type="entry name" value="MFS"/>
</dbReference>
<comment type="similarity">
    <text evidence="2">Belongs to the major facilitator superfamily. Vesicular transporter family.</text>
</comment>
<keyword evidence="4 8" id="KW-0812">Transmembrane</keyword>
<dbReference type="OrthoDB" id="5086884at2759"/>
<keyword evidence="6 8" id="KW-0472">Membrane</keyword>
<dbReference type="PANTHER" id="PTHR23506:SF23">
    <property type="entry name" value="GH10249P"/>
    <property type="match status" value="1"/>
</dbReference>
<proteinExistence type="inferred from homology"/>
<comment type="subcellular location">
    <subcellularLocation>
        <location evidence="1">Membrane</location>
        <topology evidence="1">Multi-pass membrane protein</topology>
    </subcellularLocation>
</comment>
<evidence type="ECO:0000313" key="10">
    <source>
        <dbReference type="EMBL" id="KXS10243.1"/>
    </source>
</evidence>
<evidence type="ECO:0000313" key="11">
    <source>
        <dbReference type="Proteomes" id="UP000070544"/>
    </source>
</evidence>
<gene>
    <name evidence="10" type="ORF">M427DRAFT_184754</name>
</gene>
<feature type="transmembrane region" description="Helical" evidence="8">
    <location>
        <begin position="56"/>
        <end position="81"/>
    </location>
</feature>
<evidence type="ECO:0000256" key="2">
    <source>
        <dbReference type="ARBA" id="ARBA00006829"/>
    </source>
</evidence>
<dbReference type="Proteomes" id="UP000070544">
    <property type="component" value="Unassembled WGS sequence"/>
</dbReference>
<dbReference type="PRINTS" id="PR01035">
    <property type="entry name" value="TCRTETA"/>
</dbReference>